<dbReference type="Pfam" id="PF24694">
    <property type="entry name" value="LNS2_PITM1-3"/>
    <property type="match status" value="1"/>
</dbReference>
<dbReference type="GO" id="GO:0008525">
    <property type="term" value="F:phosphatidylcholine transporter activity"/>
    <property type="evidence" value="ECO:0007669"/>
    <property type="project" value="TreeGrafter"/>
</dbReference>
<dbReference type="AlphaFoldDB" id="A0A7R8ZR11"/>
<feature type="region of interest" description="Disordered" evidence="6">
    <location>
        <begin position="34"/>
        <end position="158"/>
    </location>
</feature>
<evidence type="ECO:0000256" key="5">
    <source>
        <dbReference type="ARBA" id="ARBA00022837"/>
    </source>
</evidence>
<dbReference type="InterPro" id="IPR023214">
    <property type="entry name" value="HAD_sf"/>
</dbReference>
<feature type="compositionally biased region" description="Basic and acidic residues" evidence="6">
    <location>
        <begin position="34"/>
        <end position="50"/>
    </location>
</feature>
<evidence type="ECO:0000313" key="7">
    <source>
        <dbReference type="EMBL" id="CAD7231051.1"/>
    </source>
</evidence>
<feature type="region of interest" description="Disordered" evidence="6">
    <location>
        <begin position="477"/>
        <end position="514"/>
    </location>
</feature>
<feature type="compositionally biased region" description="Low complexity" evidence="6">
    <location>
        <begin position="120"/>
        <end position="132"/>
    </location>
</feature>
<dbReference type="InterPro" id="IPR055261">
    <property type="entry name" value="PI_transfer_N"/>
</dbReference>
<protein>
    <submittedName>
        <fullName evidence="7">Uncharacterized protein</fullName>
    </submittedName>
</protein>
<dbReference type="OrthoDB" id="18453at2759"/>
<dbReference type="PROSITE" id="PS51043">
    <property type="entry name" value="DDHD"/>
    <property type="match status" value="1"/>
</dbReference>
<name>A0A7R8ZR11_9CRUS</name>
<dbReference type="PANTHER" id="PTHR10658:SF81">
    <property type="entry name" value="PROTEIN RETINAL DEGENERATION B"/>
    <property type="match status" value="1"/>
</dbReference>
<organism evidence="7">
    <name type="scientific">Cyprideis torosa</name>
    <dbReference type="NCBI Taxonomy" id="163714"/>
    <lineage>
        <taxon>Eukaryota</taxon>
        <taxon>Metazoa</taxon>
        <taxon>Ecdysozoa</taxon>
        <taxon>Arthropoda</taxon>
        <taxon>Crustacea</taxon>
        <taxon>Oligostraca</taxon>
        <taxon>Ostracoda</taxon>
        <taxon>Podocopa</taxon>
        <taxon>Podocopida</taxon>
        <taxon>Cytherocopina</taxon>
        <taxon>Cytheroidea</taxon>
        <taxon>Cytherideidae</taxon>
        <taxon>Cyprideis</taxon>
    </lineage>
</organism>
<comment type="similarity">
    <text evidence="2">Belongs to the PtdIns transfer protein family. PI transfer class IIA subfamily.</text>
</comment>
<keyword evidence="3" id="KW-0488">Methylation</keyword>
<sequence length="1132" mass="123321">MVRAHKQAWVWQDEWVDLTMEDIREIERETQEVLAKRMGATEEENKTLEESEREESDGAEIGPSGDGPSILVSASSSLAASSERRDSKKRVSIADGTLDSSNCSERRRHFRKTSSKESARAQQLQAQAAVFARMESLARDSENSDSGDDEFFDAKAEVQSETSSLHKWSSMELIPEELDQSPVSSPKLRKERAPPPLGAGPSQSSSNHSPLRIKCPPLQKTSFDRHDSLFRSGYYPSTPPLHHPSRVFSVGSDSDEPHASTCPTTVLLLVFHGGNVLDNSGDVNAKASDVKTFQGSFETVIRQHYLTIAGRLAIRLVPCPVISQDALRVFSNLSPYSFDVSPSTVDGSPPVTHDAVPIGALPLFAAYQADYWEVVNKVVHSANAVYHDFLRSEEGADFCGTICAVADSLGSLLLYDALSSPLYQVGDVTSENVRTLATALPEAVTDRDPSPAEARSPAKGVSDNVTACPAKGVSDNVTACSTPTSKKTSATLTPADEVDRKASTSSADSGKVRQSHPILLREHSTSSPIVNLFDFDVSEVFLLGSPLPLLIAFRKIAQLDPEDREAPPERPFCQQVYNLFYPTDSLAVRLEPLISARFAALPPLAVPRYCKYPLGDGAPTHFVEYVQSNPFLFSDTSSSSPQLPFRGGRKASECPAHNRDVSLPVSAPPHGNPPLSLLSLTSLAKKWWGHKRLDYALYCPDGLNNFPAHALPHILHAAMWESQDVAAFILRQLQVGQSDLLHYSVDGGDYQSKSLTLVPPLPRTSCWANQAREKWQKKRTSVKLRNVSANHRANDVIVGERQPQILTARFMYGPLDMVALSGEKVDVYVLTDSHSAASTGQGGEWKNMGTGVTDKTGRIVFQLSQEQELGFGVYPVKMVVRGDLTSVDFHLAVVPSGTECVVFSVDGSFTASVSVTGKDPKVRAGAVDVVRYWQELGYLIIYITGRPDMQQRRVVSWLAQHNFPHGLVSFADGLSPEFLSHKAEYMTRLVKDCGLKIHAAYGSSKDISVYASAGLDASQIYIVGRSSKKHLNMAVVLSEGYAAHLSALQLPGGSRPAQGNGRMLIPKGYFSLPGQGAGALQRRRSRRRTLSLHNSGNAAPDEPGGSASPPAAVKLPHPHRGFSPLTRRFTRK</sequence>
<gene>
    <name evidence="7" type="ORF">CTOB1V02_LOCUS8905</name>
</gene>
<keyword evidence="5" id="KW-0106">Calcium</keyword>
<feature type="region of interest" description="Disordered" evidence="6">
    <location>
        <begin position="178"/>
        <end position="213"/>
    </location>
</feature>
<dbReference type="GO" id="GO:0005737">
    <property type="term" value="C:cytoplasm"/>
    <property type="evidence" value="ECO:0007669"/>
    <property type="project" value="TreeGrafter"/>
</dbReference>
<dbReference type="Pfam" id="PF02862">
    <property type="entry name" value="DDHD"/>
    <property type="match status" value="1"/>
</dbReference>
<dbReference type="SMART" id="SM01127">
    <property type="entry name" value="DDHD"/>
    <property type="match status" value="1"/>
</dbReference>
<comment type="subcellular location">
    <subcellularLocation>
        <location evidence="1">Endomembrane system</location>
        <topology evidence="1">Peripheral membrane protein</topology>
    </subcellularLocation>
</comment>
<dbReference type="SUPFAM" id="SSF56784">
    <property type="entry name" value="HAD-like"/>
    <property type="match status" value="1"/>
</dbReference>
<dbReference type="GO" id="GO:0031210">
    <property type="term" value="F:phosphatidylcholine binding"/>
    <property type="evidence" value="ECO:0007669"/>
    <property type="project" value="TreeGrafter"/>
</dbReference>
<dbReference type="Pfam" id="PF24695">
    <property type="entry name" value="PITM1-3"/>
    <property type="match status" value="1"/>
</dbReference>
<dbReference type="GO" id="GO:0035091">
    <property type="term" value="F:phosphatidylinositol binding"/>
    <property type="evidence" value="ECO:0007669"/>
    <property type="project" value="TreeGrafter"/>
</dbReference>
<proteinExistence type="inferred from homology"/>
<dbReference type="GO" id="GO:0012505">
    <property type="term" value="C:endomembrane system"/>
    <property type="evidence" value="ECO:0007669"/>
    <property type="project" value="UniProtKB-SubCell"/>
</dbReference>
<evidence type="ECO:0000256" key="6">
    <source>
        <dbReference type="SAM" id="MobiDB-lite"/>
    </source>
</evidence>
<dbReference type="PANTHER" id="PTHR10658">
    <property type="entry name" value="PHOSPHATIDYLINOSITOL TRANSFER PROTEIN"/>
    <property type="match status" value="1"/>
</dbReference>
<dbReference type="SUPFAM" id="SSF55961">
    <property type="entry name" value="Bet v1-like"/>
    <property type="match status" value="1"/>
</dbReference>
<reference evidence="7" key="1">
    <citation type="submission" date="2020-11" db="EMBL/GenBank/DDBJ databases">
        <authorList>
            <person name="Tran Van P."/>
        </authorList>
    </citation>
    <scope>NUCLEOTIDE SEQUENCE</scope>
</reference>
<dbReference type="SMART" id="SM00775">
    <property type="entry name" value="LNS2"/>
    <property type="match status" value="1"/>
</dbReference>
<dbReference type="GO" id="GO:0046872">
    <property type="term" value="F:metal ion binding"/>
    <property type="evidence" value="ECO:0007669"/>
    <property type="project" value="InterPro"/>
</dbReference>
<feature type="compositionally biased region" description="Polar residues" evidence="6">
    <location>
        <begin position="477"/>
        <end position="492"/>
    </location>
</feature>
<evidence type="ECO:0000256" key="1">
    <source>
        <dbReference type="ARBA" id="ARBA00004184"/>
    </source>
</evidence>
<evidence type="ECO:0000256" key="3">
    <source>
        <dbReference type="ARBA" id="ARBA00022481"/>
    </source>
</evidence>
<dbReference type="Gene3D" id="3.30.530.20">
    <property type="match status" value="1"/>
</dbReference>
<dbReference type="InterPro" id="IPR031315">
    <property type="entry name" value="LNS2/PITP"/>
</dbReference>
<accession>A0A7R8ZR11</accession>
<feature type="region of interest" description="Disordered" evidence="6">
    <location>
        <begin position="443"/>
        <end position="463"/>
    </location>
</feature>
<evidence type="ECO:0000256" key="2">
    <source>
        <dbReference type="ARBA" id="ARBA00010316"/>
    </source>
</evidence>
<dbReference type="InterPro" id="IPR036412">
    <property type="entry name" value="HAD-like_sf"/>
</dbReference>
<feature type="region of interest" description="Disordered" evidence="6">
    <location>
        <begin position="1084"/>
        <end position="1132"/>
    </location>
</feature>
<dbReference type="EMBL" id="OB663154">
    <property type="protein sequence ID" value="CAD7231051.1"/>
    <property type="molecule type" value="Genomic_DNA"/>
</dbReference>
<dbReference type="Gene3D" id="3.40.50.1000">
    <property type="entry name" value="HAD superfamily/HAD-like"/>
    <property type="match status" value="1"/>
</dbReference>
<dbReference type="InterPro" id="IPR004177">
    <property type="entry name" value="DDHD_dom"/>
</dbReference>
<dbReference type="InterPro" id="IPR001666">
    <property type="entry name" value="PI_transfer"/>
</dbReference>
<dbReference type="FunFam" id="3.40.50.1000:FF:000173">
    <property type="entry name" value="Membrane-associated phosphatidylinositol transfer protein 2"/>
    <property type="match status" value="1"/>
</dbReference>
<evidence type="ECO:0000256" key="4">
    <source>
        <dbReference type="ARBA" id="ARBA00022553"/>
    </source>
</evidence>
<dbReference type="InterPro" id="IPR023393">
    <property type="entry name" value="START-like_dom_sf"/>
</dbReference>
<dbReference type="Pfam" id="PF02121">
    <property type="entry name" value="IP_trans"/>
    <property type="match status" value="1"/>
</dbReference>
<keyword evidence="4" id="KW-0597">Phosphoprotein</keyword>
<dbReference type="GO" id="GO:0008526">
    <property type="term" value="F:phosphatidylinositol transfer activity"/>
    <property type="evidence" value="ECO:0007669"/>
    <property type="project" value="TreeGrafter"/>
</dbReference>